<dbReference type="InterPro" id="IPR041577">
    <property type="entry name" value="RT_RNaseH_2"/>
</dbReference>
<evidence type="ECO:0000313" key="15">
    <source>
        <dbReference type="Proteomes" id="UP001235939"/>
    </source>
</evidence>
<keyword evidence="2" id="KW-0808">Transferase</keyword>
<feature type="compositionally biased region" description="Polar residues" evidence="11">
    <location>
        <begin position="961"/>
        <end position="973"/>
    </location>
</feature>
<dbReference type="Gene3D" id="3.30.70.270">
    <property type="match status" value="4"/>
</dbReference>
<dbReference type="EC" id="2.7.7.49" evidence="1"/>
<evidence type="ECO:0000259" key="13">
    <source>
        <dbReference type="PROSITE" id="PS50994"/>
    </source>
</evidence>
<dbReference type="PROSITE" id="PS50878">
    <property type="entry name" value="RT_POL"/>
    <property type="match status" value="2"/>
</dbReference>
<dbReference type="CDD" id="cd00303">
    <property type="entry name" value="retropepsin_like"/>
    <property type="match status" value="1"/>
</dbReference>
<dbReference type="PANTHER" id="PTHR37984">
    <property type="entry name" value="PROTEIN CBG26694"/>
    <property type="match status" value="1"/>
</dbReference>
<feature type="domain" description="Integrase catalytic" evidence="13">
    <location>
        <begin position="737"/>
        <end position="901"/>
    </location>
</feature>
<feature type="compositionally biased region" description="Acidic residues" evidence="11">
    <location>
        <begin position="940"/>
        <end position="950"/>
    </location>
</feature>
<dbReference type="InterPro" id="IPR001584">
    <property type="entry name" value="Integrase_cat-core"/>
</dbReference>
<dbReference type="Pfam" id="PF22938">
    <property type="entry name" value="Integrase_p58_C"/>
    <property type="match status" value="1"/>
</dbReference>
<feature type="region of interest" description="Disordered" evidence="11">
    <location>
        <begin position="382"/>
        <end position="422"/>
    </location>
</feature>
<dbReference type="PROSITE" id="PS00141">
    <property type="entry name" value="ASP_PROTEASE"/>
    <property type="match status" value="1"/>
</dbReference>
<dbReference type="InterPro" id="IPR041588">
    <property type="entry name" value="Integrase_H2C2"/>
</dbReference>
<feature type="compositionally biased region" description="Basic residues" evidence="11">
    <location>
        <begin position="1398"/>
        <end position="1411"/>
    </location>
</feature>
<evidence type="ECO:0000256" key="2">
    <source>
        <dbReference type="ARBA" id="ARBA00022679"/>
    </source>
</evidence>
<keyword evidence="9" id="KW-0229">DNA integration</keyword>
<evidence type="ECO:0000313" key="14">
    <source>
        <dbReference type="EMBL" id="UYV77521.1"/>
    </source>
</evidence>
<dbReference type="Pfam" id="PF17919">
    <property type="entry name" value="RT_RNaseH_2"/>
    <property type="match status" value="1"/>
</dbReference>
<dbReference type="InterPro" id="IPR000477">
    <property type="entry name" value="RT_dom"/>
</dbReference>
<accession>A0ABY6LB88</accession>
<feature type="domain" description="Integrase catalytic" evidence="13">
    <location>
        <begin position="2742"/>
        <end position="2901"/>
    </location>
</feature>
<organism evidence="14 15">
    <name type="scientific">Cordylochernes scorpioides</name>
    <dbReference type="NCBI Taxonomy" id="51811"/>
    <lineage>
        <taxon>Eukaryota</taxon>
        <taxon>Metazoa</taxon>
        <taxon>Ecdysozoa</taxon>
        <taxon>Arthropoda</taxon>
        <taxon>Chelicerata</taxon>
        <taxon>Arachnida</taxon>
        <taxon>Pseudoscorpiones</taxon>
        <taxon>Cheliferoidea</taxon>
        <taxon>Chernetidae</taxon>
        <taxon>Cordylochernes</taxon>
    </lineage>
</organism>
<reference evidence="14 15" key="1">
    <citation type="submission" date="2022-01" db="EMBL/GenBank/DDBJ databases">
        <title>A chromosomal length assembly of Cordylochernes scorpioides.</title>
        <authorList>
            <person name="Zeh D."/>
            <person name="Zeh J."/>
        </authorList>
    </citation>
    <scope>NUCLEOTIDE SEQUENCE [LARGE SCALE GENOMIC DNA]</scope>
    <source>
        <strain evidence="14">IN4F17</strain>
        <tissue evidence="14">Whole Body</tissue>
    </source>
</reference>
<evidence type="ECO:0000256" key="8">
    <source>
        <dbReference type="ARBA" id="ARBA00022884"/>
    </source>
</evidence>
<dbReference type="Gene3D" id="2.40.70.10">
    <property type="entry name" value="Acid Proteases"/>
    <property type="match status" value="1"/>
</dbReference>
<dbReference type="EMBL" id="CP092877">
    <property type="protein sequence ID" value="UYV77521.1"/>
    <property type="molecule type" value="Genomic_DNA"/>
</dbReference>
<dbReference type="SUPFAM" id="SSF53098">
    <property type="entry name" value="Ribonuclease H-like"/>
    <property type="match status" value="3"/>
</dbReference>
<evidence type="ECO:0000256" key="10">
    <source>
        <dbReference type="ARBA" id="ARBA00022918"/>
    </source>
</evidence>
<dbReference type="InterPro" id="IPR043128">
    <property type="entry name" value="Rev_trsase/Diguanyl_cyclase"/>
</dbReference>
<evidence type="ECO:0000256" key="11">
    <source>
        <dbReference type="SAM" id="MobiDB-lite"/>
    </source>
</evidence>
<feature type="region of interest" description="Disordered" evidence="11">
    <location>
        <begin position="931"/>
        <end position="973"/>
    </location>
</feature>
<evidence type="ECO:0000256" key="9">
    <source>
        <dbReference type="ARBA" id="ARBA00022908"/>
    </source>
</evidence>
<dbReference type="PROSITE" id="PS50994">
    <property type="entry name" value="INTEGRASE"/>
    <property type="match status" value="3"/>
</dbReference>
<name>A0ABY6LB88_9ARAC</name>
<dbReference type="InterPro" id="IPR036397">
    <property type="entry name" value="RNaseH_sf"/>
</dbReference>
<evidence type="ECO:0000256" key="5">
    <source>
        <dbReference type="ARBA" id="ARBA00022759"/>
    </source>
</evidence>
<evidence type="ECO:0000256" key="7">
    <source>
        <dbReference type="ARBA" id="ARBA00022842"/>
    </source>
</evidence>
<sequence length="3071" mass="346514">MDREVRHGGRRGRAGGCGGGLLEGCRRFRRWCSEGGFVEGGGLGGWRCQHRSTSGALGAGGSPMSLAVTSTTPNAVGDVGGCGLSFGDDHQLGRELVEFASFIQDEGLRVAGGPGVAVTGHHFIGQEDNLAVRSQGLDDVLLLHCDGQVPEDDLLRLPSVREYPEEGVVDAPTCVHEDSNAKLIVVVQQNGALLLSVDNYHFNPECRRPDYSPMYLLGEKGMEDIEPFLPVQVNKFTDEEFNHYLDYLCDLKWIQHPQDVLRLCKEVDPHMNEEDKISHLMKGIAEELYQALLPSDAHTTEQFVTECRRIEALHCKRVTPTRYERLPNVASLSDHDDRADLSSMIRQMVREEVQRALASPREEPEISAIEHMVQQEIEKPIAPISRSFPQNRAPRPLPSPRYEFQPRNFQPRPQQPKQVNGRRGYQRMANHGRIDGTLDCLREARFYSSMDLQSGYWQIDVEESDREKTAFITPDGLYEFKVMPFGLCNAPATFERMIDNLLKGLKWTICLCYLDDIIVFSDDFEEYLRRLQLVLNCLKKAGLCLNSKKCKFGAKTITVLGHEVSENGIRPDQEKIRAVRDFATPRSLKEVRSFLGLSSYYGRFIPNYAHVAQPLNDLLKKDSAFNWNQEEQNAFEALKSALISEPALGHFDYSSPTEIHTDASNYGIGAVLVQIQKGKERAIAYASRTFNKAEKKIQPQKGNALPSFGLSINSDHMSLDSHCQRRKHQPQLLSGHLQPIPVPTVAFEKVGMDLLGRFPTSEGGNRWIIVCTDYLTKYAITKALPASESMEVAKFFIEDVILKHGAPRELITDRGRNFTSSTISDLNNQCRITHRKTTAYHPQTNGLTERLNKTIADMLSMYVDVNQKDWDRILPFVTFAYKIAKQESTGFTPFFLVHGREAETPLDVPFPKLLPEDDDFIQTLGARAEEARKLAQDQEDHLEEDPEDDSTNFQEVDIPTEPTQQPQTCEEISGPITRSQALRLRMRGRAGGCGGGLLEGCRRFRRWCSEGGFVEGGGLGGWRCQHRSTSGALGSGGSPMSLAVTSTTPNAVGDVGGCGLSFGDDHQLGRELVEFASFIQDEGLRVAGGPGVAVTGHHFIGQEDNPAVRSQGLDDVLLLHCDGQVPEDDLLRLPSVRESPEEGFVDGESILHHALRLLNADQSDHNMAGHLHQLVTVLRTCKKTSTYVSPRDAAERDLGCTEAFDFSTPNEWPKWRKRFERYLVVSGMKKKEEADKIDLFMYLMGDRADDIFRTFKFEKEEEATKIDSVLKAFDSHFCVRKNIIYERAKFNSRIQEDREPVDEFITSLYKLADSCEFEGLHEQLIRDRIVVGVRDKALSERMQLDSELTLEKAVKMVRQQEAVRQQQVDLQRPSTSQKVNQVKFNSKKQSPKKQQQPSRKKEKSAKTRSRCPKCGGFTHREGQACRAEGQKCNLCSKTGHFANCCPDKQAKTAEVKAVSELDQEIGFLLEVSAVEDSSNLDDGEGKCSVCIQEAVSKHEPLIPTNFPTRPWQKIGMDLFKFENKWYLVVIDYYSRYPEMVQLDRLTASVVVRSCKSIFARHGIPETVVSDNGTQFGAAREFANFARQYGFTHVTSSPRFPQSNGMAEAGVKIAKLILKKNQDPSLGLLEYRSTPLENGYSPAELLMGRKLRTTLPIAPENLNPKLVDSQTLKRKEGRRRKDMKSRYDRRCGATDMEELSEGDTVWITDMRTWGIVKKKASTPRSYMVDTPVGTLRRNRFHLRKGVTVQYPADPSTPTFSGEELVENEKTPVVDYPSNDSEDGQIRTRSGRIVKPSDMKSRLRRLENNVADVPVATPLSFRIADNSPQLETTECFPKIKPPTYDGQTSWKCFKTQFEVVALGNRWNSSEKAINLAASLRGSATEVLQFLPLEQSLDYERLIHALTLRFGDDILQPYHVVKLKNRRQKRDETLQELAADVERLASLTGPGLAMRCDDASGKIIRVSSLQGGSNELATEGLVNGLPCRMVIDSGANVTLLRVDLAQRMESISRRIPASNELVLQTATGEQAKVYGQVVLKFQIGNNLFSHLGYLADIKDDCLIGLDVLRKFGFSIDFQENVLKIAGEEIPLVCSRSSATNKVLKVILKSDVKIPPRSECILEGRLTASLGVPQLLIVEENGQEFGQKGLLLARTLCKSDQSNIPIRVVNLLDSAKTLGKGTEIAIAEPVTNVAHCPTVENLDKSPCSSLIPGHLQELLEGTREGLNWIQQKKLEHLLCQYEDVFATSPKDVGRTNVTQHRIDTGGATPVKQLPRRLPMTRRDEVAKLIEEMAEQDVIEPSSSPWASPVVLVKKKDGSTRFCVDYRRLNDLTKKDSYPLPRIDATLDTLSGSQWFSTLDLKSGYWQVSIHPEDREKTAFTTGNGLWQFKVMPFGLCNAPATFERLMETVLQGIALETCLVYLDDIIVMGKSFEEHLINLERVLQKIRGARLKLNPRKCKPFKEKVRYLGHVISRQGIQTDPDRTETVRQWPVPRDVHQLRSFLGLCSYYRRFVPGTDHAALRWLLNFKSPEGQLARWIQRLQEYDMEIQHRKGKSHGNADALSRRPCPVNCKHCSKAETQAELNIRQLSLAEELKLDEWSPEEMRKSQFEDADLRPVMNWLNAGTNRPAWEDVASCSPITKSYWSLWDSLEFRGGVLSRKWESDDGQHIEWKMILPQSRVPSVLKELHNSPSGGHFGIAKTLGKVKERFYWAGCRASVEKWVRQCTECASRKGPKTRSRARLKTYNVGAPVERIAIDIMGPLPRSDKGNRYILVAMDYFTKWPEAFPLADQEAETVAETLISQFFSRFGVPMQIHTDQGRNFESRLFAQMCKLLGSHKTRTTPLHPQSDGMVERFNRTLASQLSLFVAQNQRDWDSQLPILLMAYRSSVHETTGYSPAKMLFGRELKLPCDLIFGCPNSIGEGSNEFVDRLHSRLEKVHRWAREKLEIASEAMKVRYDTHACGNDLQEGGLVWLYNPKMKKGLSPKLQKSWEGPFRIVKKLNDVVFRIQRSSHSKPKVVHFNRLAPFKEPLISAAGEGMEDIEPFLPVQVNKFTDEEFNHYLDYLCDLKWIQHPQ</sequence>
<keyword evidence="8" id="KW-0694">RNA-binding</keyword>
<dbReference type="InterPro" id="IPR050951">
    <property type="entry name" value="Retrovirus_Pol_polyprotein"/>
</dbReference>
<dbReference type="Gene3D" id="1.10.340.70">
    <property type="match status" value="1"/>
</dbReference>
<feature type="domain" description="Reverse transcriptase" evidence="12">
    <location>
        <begin position="2289"/>
        <end position="2468"/>
    </location>
</feature>
<feature type="compositionally biased region" description="Polar residues" evidence="11">
    <location>
        <begin position="1372"/>
        <end position="1384"/>
    </location>
</feature>
<feature type="non-terminal residue" evidence="14">
    <location>
        <position position="3071"/>
    </location>
</feature>
<dbReference type="Proteomes" id="UP001235939">
    <property type="component" value="Chromosome 15"/>
</dbReference>
<dbReference type="Pfam" id="PF17921">
    <property type="entry name" value="Integrase_H2C2"/>
    <property type="match status" value="1"/>
</dbReference>
<dbReference type="Pfam" id="PF00078">
    <property type="entry name" value="RVT_1"/>
    <property type="match status" value="2"/>
</dbReference>
<dbReference type="InterPro" id="IPR021109">
    <property type="entry name" value="Peptidase_aspartic_dom_sf"/>
</dbReference>
<dbReference type="InterPro" id="IPR012337">
    <property type="entry name" value="RNaseH-like_sf"/>
</dbReference>
<proteinExistence type="predicted"/>
<feature type="domain" description="Reverse transcriptase" evidence="12">
    <location>
        <begin position="358"/>
        <end position="599"/>
    </location>
</feature>
<keyword evidence="7" id="KW-0460">Magnesium</keyword>
<dbReference type="SUPFAM" id="SSF56672">
    <property type="entry name" value="DNA/RNA polymerases"/>
    <property type="match status" value="2"/>
</dbReference>
<feature type="domain" description="Integrase catalytic" evidence="13">
    <location>
        <begin position="1506"/>
        <end position="1671"/>
    </location>
</feature>
<dbReference type="Gene3D" id="3.10.10.10">
    <property type="entry name" value="HIV Type 1 Reverse Transcriptase, subunit A, domain 1"/>
    <property type="match status" value="1"/>
</dbReference>
<dbReference type="InterPro" id="IPR054465">
    <property type="entry name" value="Integrase_p58-like_C"/>
</dbReference>
<evidence type="ECO:0000256" key="4">
    <source>
        <dbReference type="ARBA" id="ARBA00022722"/>
    </source>
</evidence>
<keyword evidence="6" id="KW-0378">Hydrolase</keyword>
<dbReference type="InterPro" id="IPR001969">
    <property type="entry name" value="Aspartic_peptidase_AS"/>
</dbReference>
<gene>
    <name evidence="14" type="ORF">LAZ67_15001351</name>
</gene>
<keyword evidence="3" id="KW-0548">Nucleotidyltransferase</keyword>
<protein>
    <recommendedName>
        <fullName evidence="1">RNA-directed DNA polymerase</fullName>
        <ecNumber evidence="1">2.7.7.49</ecNumber>
    </recommendedName>
</protein>
<dbReference type="Gene3D" id="3.30.420.10">
    <property type="entry name" value="Ribonuclease H-like superfamily/Ribonuclease H"/>
    <property type="match status" value="3"/>
</dbReference>
<dbReference type="SUPFAM" id="SSF50630">
    <property type="entry name" value="Acid proteases"/>
    <property type="match status" value="1"/>
</dbReference>
<evidence type="ECO:0000256" key="3">
    <source>
        <dbReference type="ARBA" id="ARBA00022695"/>
    </source>
</evidence>
<keyword evidence="15" id="KW-1185">Reference proteome</keyword>
<feature type="compositionally biased region" description="Low complexity" evidence="11">
    <location>
        <begin position="405"/>
        <end position="416"/>
    </location>
</feature>
<dbReference type="Pfam" id="PF00665">
    <property type="entry name" value="rve"/>
    <property type="match status" value="2"/>
</dbReference>
<dbReference type="InterPro" id="IPR043502">
    <property type="entry name" value="DNA/RNA_pol_sf"/>
</dbReference>
<evidence type="ECO:0000259" key="12">
    <source>
        <dbReference type="PROSITE" id="PS50878"/>
    </source>
</evidence>
<keyword evidence="10" id="KW-0695">RNA-directed DNA polymerase</keyword>
<keyword evidence="4" id="KW-0540">Nuclease</keyword>
<dbReference type="CDD" id="cd01647">
    <property type="entry name" value="RT_LTR"/>
    <property type="match status" value="2"/>
</dbReference>
<feature type="region of interest" description="Disordered" evidence="11">
    <location>
        <begin position="1365"/>
        <end position="1412"/>
    </location>
</feature>
<dbReference type="PANTHER" id="PTHR37984:SF15">
    <property type="entry name" value="INTEGRASE CATALYTIC DOMAIN-CONTAINING PROTEIN"/>
    <property type="match status" value="1"/>
</dbReference>
<evidence type="ECO:0000256" key="6">
    <source>
        <dbReference type="ARBA" id="ARBA00022801"/>
    </source>
</evidence>
<evidence type="ECO:0000256" key="1">
    <source>
        <dbReference type="ARBA" id="ARBA00012493"/>
    </source>
</evidence>
<keyword evidence="5" id="KW-0255">Endonuclease</keyword>
<dbReference type="Pfam" id="PF13975">
    <property type="entry name" value="gag-asp_proteas"/>
    <property type="match status" value="1"/>
</dbReference>